<dbReference type="eggNOG" id="arCOG01400">
    <property type="taxonomic scope" value="Archaea"/>
</dbReference>
<keyword evidence="2" id="KW-0808">Transferase</keyword>
<accession>G7VIE0</accession>
<dbReference type="KEGG" id="pyr:P186_2024"/>
<gene>
    <name evidence="2" type="ORF">P186_2024</name>
</gene>
<dbReference type="Gene3D" id="3.40.50.150">
    <property type="entry name" value="Vaccinia Virus protein VP39"/>
    <property type="match status" value="1"/>
</dbReference>
<name>G7VIE0_9CREN</name>
<dbReference type="InterPro" id="IPR006342">
    <property type="entry name" value="FkbM_mtfrase"/>
</dbReference>
<dbReference type="InterPro" id="IPR052514">
    <property type="entry name" value="SAM-dependent_MTase"/>
</dbReference>
<dbReference type="NCBIfam" id="TIGR01444">
    <property type="entry name" value="fkbM_fam"/>
    <property type="match status" value="1"/>
</dbReference>
<dbReference type="PANTHER" id="PTHR34203:SF15">
    <property type="entry name" value="SLL1173 PROTEIN"/>
    <property type="match status" value="1"/>
</dbReference>
<keyword evidence="2" id="KW-0489">Methyltransferase</keyword>
<dbReference type="SUPFAM" id="SSF53335">
    <property type="entry name" value="S-adenosyl-L-methionine-dependent methyltransferases"/>
    <property type="match status" value="1"/>
</dbReference>
<protein>
    <submittedName>
        <fullName evidence="2">Methyltransferase FkbM family</fullName>
    </submittedName>
</protein>
<dbReference type="GO" id="GO:0032259">
    <property type="term" value="P:methylation"/>
    <property type="evidence" value="ECO:0007669"/>
    <property type="project" value="UniProtKB-KW"/>
</dbReference>
<evidence type="ECO:0000259" key="1">
    <source>
        <dbReference type="Pfam" id="PF05050"/>
    </source>
</evidence>
<dbReference type="InterPro" id="IPR029063">
    <property type="entry name" value="SAM-dependent_MTases_sf"/>
</dbReference>
<dbReference type="Pfam" id="PF05050">
    <property type="entry name" value="Methyltransf_21"/>
    <property type="match status" value="1"/>
</dbReference>
<dbReference type="AlphaFoldDB" id="G7VIE0"/>
<evidence type="ECO:0000313" key="2">
    <source>
        <dbReference type="EMBL" id="AET33420.1"/>
    </source>
</evidence>
<dbReference type="Proteomes" id="UP000005867">
    <property type="component" value="Chromosome"/>
</dbReference>
<feature type="domain" description="Methyltransferase FkbM" evidence="1">
    <location>
        <begin position="41"/>
        <end position="194"/>
    </location>
</feature>
<dbReference type="PANTHER" id="PTHR34203">
    <property type="entry name" value="METHYLTRANSFERASE, FKBM FAMILY PROTEIN"/>
    <property type="match status" value="1"/>
</dbReference>
<reference evidence="2 3" key="1">
    <citation type="journal article" date="2012" name="J. Bacteriol.">
        <title>Complete genome sequence of strain 1860, a crenarchaeon of the genus pyrobaculum able to grow with various electron acceptors.</title>
        <authorList>
            <person name="Mardanov A.V."/>
            <person name="Gumerov V.M."/>
            <person name="Slobodkina G.B."/>
            <person name="Beletsky A.V."/>
            <person name="Bonch-Osmolovskaya E.A."/>
            <person name="Ravin N.V."/>
            <person name="Skryabin K.G."/>
        </authorList>
    </citation>
    <scope>NUCLEOTIDE SEQUENCE [LARGE SCALE GENOMIC DNA]</scope>
    <source>
        <strain evidence="2 3">1860</strain>
    </source>
</reference>
<sequence length="245" mass="27335">MKIGPLSLHVFTDGFGSIEENIFDNVYFTSTEIKEANTIIDLGAHHCSFTIYSIIKSSPGSTIIAVEPNPLAIKLCIDNIKALSWLISKKELSVKILNRAVWDSEETINLKLSWWSEGSHVSSGLHGNGIKVKAITLDNIIKLARGKTIIKMDIEGAEYRVLKNSNIKDVHKIAVEVHGDLNTIIEILRNQGFKTYIQHHKIGKELSATWLRIKPRSYGSLIATYRFVVSQIAKPTVTIVKGMRA</sequence>
<proteinExistence type="predicted"/>
<dbReference type="GO" id="GO:0008168">
    <property type="term" value="F:methyltransferase activity"/>
    <property type="evidence" value="ECO:0007669"/>
    <property type="project" value="UniProtKB-KW"/>
</dbReference>
<evidence type="ECO:0000313" key="3">
    <source>
        <dbReference type="Proteomes" id="UP000005867"/>
    </source>
</evidence>
<keyword evidence="3" id="KW-1185">Reference proteome</keyword>
<dbReference type="BioCyc" id="PSP1104324:GJSN-1976-MONOMER"/>
<organism evidence="2 3">
    <name type="scientific">Pyrobaculum ferrireducens</name>
    <dbReference type="NCBI Taxonomy" id="1104324"/>
    <lineage>
        <taxon>Archaea</taxon>
        <taxon>Thermoproteota</taxon>
        <taxon>Thermoprotei</taxon>
        <taxon>Thermoproteales</taxon>
        <taxon>Thermoproteaceae</taxon>
        <taxon>Pyrobaculum</taxon>
    </lineage>
</organism>
<dbReference type="HOGENOM" id="CLU_098913_0_0_2"/>
<dbReference type="EMBL" id="CP003098">
    <property type="protein sequence ID" value="AET33420.1"/>
    <property type="molecule type" value="Genomic_DNA"/>
</dbReference>
<dbReference type="STRING" id="1104324.P186_2024"/>